<evidence type="ECO:0000256" key="8">
    <source>
        <dbReference type="ARBA" id="ARBA00022982"/>
    </source>
</evidence>
<dbReference type="PaxDb" id="572546-Arcpr_1004"/>
<reference evidence="14 15" key="1">
    <citation type="journal article" date="2010" name="Stand. Genomic Sci.">
        <title>Complete genome sequence of Archaeoglobus profundus type strain (AV18).</title>
        <authorList>
            <person name="von Jan M."/>
            <person name="Lapidus A."/>
            <person name="Del Rio T.G."/>
            <person name="Copeland A."/>
            <person name="Tice H."/>
            <person name="Cheng J.F."/>
            <person name="Lucas S."/>
            <person name="Chen F."/>
            <person name="Nolan M."/>
            <person name="Goodwin L."/>
            <person name="Han C."/>
            <person name="Pitluck S."/>
            <person name="Liolios K."/>
            <person name="Ivanova N."/>
            <person name="Mavromatis K."/>
            <person name="Ovchinnikova G."/>
            <person name="Chertkov O."/>
            <person name="Pati A."/>
            <person name="Chen A."/>
            <person name="Palaniappan K."/>
            <person name="Land M."/>
            <person name="Hauser L."/>
            <person name="Chang Y.J."/>
            <person name="Jeffries C.D."/>
            <person name="Saunders E."/>
            <person name="Brettin T."/>
            <person name="Detter J.C."/>
            <person name="Chain P."/>
            <person name="Eichinger K."/>
            <person name="Huber H."/>
            <person name="Spring S."/>
            <person name="Rohde M."/>
            <person name="Goker M."/>
            <person name="Wirth R."/>
            <person name="Woyke T."/>
            <person name="Bristow J."/>
            <person name="Eisen J.A."/>
            <person name="Markowitz V."/>
            <person name="Hugenholtz P."/>
            <person name="Kyrpides N.C."/>
            <person name="Klenk H.P."/>
        </authorList>
    </citation>
    <scope>NUCLEOTIDE SEQUENCE [LARGE SCALE GENOMIC DNA]</scope>
    <source>
        <strain evidence="15">DSM 5631 / JCM 9629 / NBRC 100127 / Av18</strain>
    </source>
</reference>
<accession>D2RD71</accession>
<dbReference type="InterPro" id="IPR016174">
    <property type="entry name" value="Di-haem_cyt_TM"/>
</dbReference>
<feature type="transmembrane region" description="Helical" evidence="12">
    <location>
        <begin position="49"/>
        <end position="71"/>
    </location>
</feature>
<evidence type="ECO:0000259" key="13">
    <source>
        <dbReference type="Pfam" id="PF01292"/>
    </source>
</evidence>
<keyword evidence="10" id="KW-0408">Iron</keyword>
<dbReference type="EMBL" id="CP001857">
    <property type="protein sequence ID" value="ADB58065.1"/>
    <property type="molecule type" value="Genomic_DNA"/>
</dbReference>
<keyword evidence="7" id="KW-0479">Metal-binding</keyword>
<evidence type="ECO:0000256" key="10">
    <source>
        <dbReference type="ARBA" id="ARBA00023004"/>
    </source>
</evidence>
<dbReference type="GO" id="GO:0009055">
    <property type="term" value="F:electron transfer activity"/>
    <property type="evidence" value="ECO:0007669"/>
    <property type="project" value="InterPro"/>
</dbReference>
<evidence type="ECO:0000256" key="11">
    <source>
        <dbReference type="ARBA" id="ARBA00023136"/>
    </source>
</evidence>
<dbReference type="RefSeq" id="WP_012940401.1">
    <property type="nucleotide sequence ID" value="NC_013741.1"/>
</dbReference>
<evidence type="ECO:0000256" key="4">
    <source>
        <dbReference type="ARBA" id="ARBA00022475"/>
    </source>
</evidence>
<evidence type="ECO:0000256" key="5">
    <source>
        <dbReference type="ARBA" id="ARBA00022617"/>
    </source>
</evidence>
<evidence type="ECO:0000256" key="7">
    <source>
        <dbReference type="ARBA" id="ARBA00022723"/>
    </source>
</evidence>
<gene>
    <name evidence="14" type="ordered locus">Arcpr_1004</name>
</gene>
<dbReference type="HOGENOM" id="CLU_1223144_0_0_2"/>
<dbReference type="Proteomes" id="UP000001901">
    <property type="component" value="Chromosome"/>
</dbReference>
<dbReference type="AlphaFoldDB" id="D2RD71"/>
<feature type="domain" description="Cytochrome b561 bacterial/Ni-hydrogenase" evidence="13">
    <location>
        <begin position="8"/>
        <end position="211"/>
    </location>
</feature>
<keyword evidence="3" id="KW-0813">Transport</keyword>
<evidence type="ECO:0000313" key="15">
    <source>
        <dbReference type="Proteomes" id="UP000001901"/>
    </source>
</evidence>
<dbReference type="GO" id="GO:0005506">
    <property type="term" value="F:iron ion binding"/>
    <property type="evidence" value="ECO:0007669"/>
    <property type="project" value="InterPro"/>
</dbReference>
<dbReference type="SUPFAM" id="SSF81342">
    <property type="entry name" value="Transmembrane di-heme cytochromes"/>
    <property type="match status" value="1"/>
</dbReference>
<dbReference type="GeneID" id="8739677"/>
<dbReference type="Pfam" id="PF01292">
    <property type="entry name" value="Ni_hydr_CYTB"/>
    <property type="match status" value="1"/>
</dbReference>
<dbReference type="InterPro" id="IPR000516">
    <property type="entry name" value="Ni-dep_Hydgase_cyt-B"/>
</dbReference>
<dbReference type="OrthoDB" id="49995at2157"/>
<dbReference type="STRING" id="572546.Arcpr_1004"/>
<evidence type="ECO:0000256" key="9">
    <source>
        <dbReference type="ARBA" id="ARBA00022989"/>
    </source>
</evidence>
<dbReference type="KEGG" id="apo:Arcpr_1004"/>
<keyword evidence="5" id="KW-0349">Heme</keyword>
<evidence type="ECO:0000256" key="2">
    <source>
        <dbReference type="ARBA" id="ARBA00008622"/>
    </source>
</evidence>
<dbReference type="GO" id="GO:0020037">
    <property type="term" value="F:heme binding"/>
    <property type="evidence" value="ECO:0007669"/>
    <property type="project" value="TreeGrafter"/>
</dbReference>
<keyword evidence="4" id="KW-1003">Cell membrane</keyword>
<feature type="transmembrane region" description="Helical" evidence="12">
    <location>
        <begin position="183"/>
        <end position="205"/>
    </location>
</feature>
<sequence length="220" mass="25535">MKYVEVLRHPLFIRLVHWSIVITGLILAISGMELGGLYGVRVFGENVLMIHITVAFVFGCLWGMFGYYMIAKEWKWISLGRIPYSIKFLYREALAWCLLGPHVKDPRGYSLKKRDYVEKIIPTQVMVWWIYVLLALLMGITGFAMYYPDQLRPIVDLAQAIGSWFNPAGQMDGYTFLRALHRLGMYLFGLVMFMHMYAVVIFGVLPSMFTGKRREKVLEE</sequence>
<evidence type="ECO:0000256" key="3">
    <source>
        <dbReference type="ARBA" id="ARBA00022448"/>
    </source>
</evidence>
<dbReference type="PANTHER" id="PTHR30485">
    <property type="entry name" value="NI/FE-HYDROGENASE 1 B-TYPE CYTOCHROME SUBUNIT"/>
    <property type="match status" value="1"/>
</dbReference>
<name>D2RD71_ARCPA</name>
<dbReference type="PANTHER" id="PTHR30485:SF0">
    <property type="entry name" value="NI_FE-HYDROGENASE 1 B-TYPE CYTOCHROME SUBUNIT-RELATED"/>
    <property type="match status" value="1"/>
</dbReference>
<evidence type="ECO:0000256" key="1">
    <source>
        <dbReference type="ARBA" id="ARBA00004651"/>
    </source>
</evidence>
<dbReference type="PRINTS" id="PR00161">
    <property type="entry name" value="NIHGNASECYTB"/>
</dbReference>
<keyword evidence="8" id="KW-0249">Electron transport</keyword>
<comment type="similarity">
    <text evidence="2">Belongs to the HupC/HyaC/HydC family.</text>
</comment>
<dbReference type="InterPro" id="IPR051542">
    <property type="entry name" value="Hydrogenase_cytochrome"/>
</dbReference>
<dbReference type="InterPro" id="IPR011577">
    <property type="entry name" value="Cyt_b561_bac/Ni-Hgenase"/>
</dbReference>
<protein>
    <submittedName>
        <fullName evidence="14">Cytochrome b subunit of formate dehydrogenase-like protein</fullName>
    </submittedName>
</protein>
<keyword evidence="6 12" id="KW-0812">Transmembrane</keyword>
<evidence type="ECO:0000256" key="12">
    <source>
        <dbReference type="SAM" id="Phobius"/>
    </source>
</evidence>
<dbReference type="Gene3D" id="1.20.950.20">
    <property type="entry name" value="Transmembrane di-heme cytochromes, Chain C"/>
    <property type="match status" value="1"/>
</dbReference>
<keyword evidence="15" id="KW-1185">Reference proteome</keyword>
<comment type="subcellular location">
    <subcellularLocation>
        <location evidence="1">Cell membrane</location>
        <topology evidence="1">Multi-pass membrane protein</topology>
    </subcellularLocation>
</comment>
<keyword evidence="11 12" id="KW-0472">Membrane</keyword>
<proteinExistence type="inferred from homology"/>
<keyword evidence="9 12" id="KW-1133">Transmembrane helix</keyword>
<dbReference type="GO" id="GO:0022904">
    <property type="term" value="P:respiratory electron transport chain"/>
    <property type="evidence" value="ECO:0007669"/>
    <property type="project" value="InterPro"/>
</dbReference>
<feature type="transmembrane region" description="Helical" evidence="12">
    <location>
        <begin position="128"/>
        <end position="147"/>
    </location>
</feature>
<dbReference type="GO" id="GO:0005886">
    <property type="term" value="C:plasma membrane"/>
    <property type="evidence" value="ECO:0007669"/>
    <property type="project" value="UniProtKB-SubCell"/>
</dbReference>
<organism evidence="14 15">
    <name type="scientific">Archaeoglobus profundus (strain DSM 5631 / JCM 9629 / NBRC 100127 / Av18)</name>
    <dbReference type="NCBI Taxonomy" id="572546"/>
    <lineage>
        <taxon>Archaea</taxon>
        <taxon>Methanobacteriati</taxon>
        <taxon>Methanobacteriota</taxon>
        <taxon>Archaeoglobi</taxon>
        <taxon>Archaeoglobales</taxon>
        <taxon>Archaeoglobaceae</taxon>
        <taxon>Archaeoglobus</taxon>
    </lineage>
</organism>
<feature type="transmembrane region" description="Helical" evidence="12">
    <location>
        <begin position="12"/>
        <end position="29"/>
    </location>
</feature>
<dbReference type="eggNOG" id="arCOG02478">
    <property type="taxonomic scope" value="Archaea"/>
</dbReference>
<evidence type="ECO:0000256" key="6">
    <source>
        <dbReference type="ARBA" id="ARBA00022692"/>
    </source>
</evidence>
<evidence type="ECO:0000313" key="14">
    <source>
        <dbReference type="EMBL" id="ADB58065.1"/>
    </source>
</evidence>